<organism evidence="2">
    <name type="scientific">marine sediment metagenome</name>
    <dbReference type="NCBI Taxonomy" id="412755"/>
    <lineage>
        <taxon>unclassified sequences</taxon>
        <taxon>metagenomes</taxon>
        <taxon>ecological metagenomes</taxon>
    </lineage>
</organism>
<proteinExistence type="predicted"/>
<dbReference type="EMBL" id="BARS01021678">
    <property type="protein sequence ID" value="GAG06348.1"/>
    <property type="molecule type" value="Genomic_DNA"/>
</dbReference>
<feature type="domain" description="LysR substrate-binding" evidence="1">
    <location>
        <begin position="19"/>
        <end position="104"/>
    </location>
</feature>
<dbReference type="SUPFAM" id="SSF53850">
    <property type="entry name" value="Periplasmic binding protein-like II"/>
    <property type="match status" value="1"/>
</dbReference>
<accession>X0V1E5</accession>
<evidence type="ECO:0000313" key="2">
    <source>
        <dbReference type="EMBL" id="GAG06348.1"/>
    </source>
</evidence>
<comment type="caution">
    <text evidence="2">The sequence shown here is derived from an EMBL/GenBank/DDBJ whole genome shotgun (WGS) entry which is preliminary data.</text>
</comment>
<feature type="non-terminal residue" evidence="2">
    <location>
        <position position="1"/>
    </location>
</feature>
<gene>
    <name evidence="2" type="ORF">S01H1_34773</name>
</gene>
<protein>
    <recommendedName>
        <fullName evidence="1">LysR substrate-binding domain-containing protein</fullName>
    </recommendedName>
</protein>
<reference evidence="2" key="1">
    <citation type="journal article" date="2014" name="Front. Microbiol.">
        <title>High frequency of phylogenetically diverse reductive dehalogenase-homologous genes in deep subseafloor sedimentary metagenomes.</title>
        <authorList>
            <person name="Kawai M."/>
            <person name="Futagami T."/>
            <person name="Toyoda A."/>
            <person name="Takaki Y."/>
            <person name="Nishi S."/>
            <person name="Hori S."/>
            <person name="Arai W."/>
            <person name="Tsubouchi T."/>
            <person name="Morono Y."/>
            <person name="Uchiyama I."/>
            <person name="Ito T."/>
            <person name="Fujiyama A."/>
            <person name="Inagaki F."/>
            <person name="Takami H."/>
        </authorList>
    </citation>
    <scope>NUCLEOTIDE SEQUENCE</scope>
    <source>
        <strain evidence="2">Expedition CK06-06</strain>
    </source>
</reference>
<evidence type="ECO:0000259" key="1">
    <source>
        <dbReference type="Pfam" id="PF03466"/>
    </source>
</evidence>
<dbReference type="Pfam" id="PF03466">
    <property type="entry name" value="LysR_substrate"/>
    <property type="match status" value="1"/>
</dbReference>
<name>X0V1E5_9ZZZZ</name>
<dbReference type="Gene3D" id="3.40.190.290">
    <property type="match status" value="1"/>
</dbReference>
<sequence length="111" mass="12667">HHCILTFGTAPGYLTNINWLETVGRPENDPRKSVLKINNVYGLRRAVQTGMGIASIPDYIVGRDTNLVMVPFDVEPPSFDTYLVYPEELRSSKRVAVFRDFMASKSREWSF</sequence>
<dbReference type="InterPro" id="IPR005119">
    <property type="entry name" value="LysR_subst-bd"/>
</dbReference>
<dbReference type="AlphaFoldDB" id="X0V1E5"/>